<evidence type="ECO:0000256" key="1">
    <source>
        <dbReference type="SAM" id="MobiDB-lite"/>
    </source>
</evidence>
<feature type="region of interest" description="Disordered" evidence="1">
    <location>
        <begin position="1"/>
        <end position="45"/>
    </location>
</feature>
<accession>A0ABV0YHY5</accession>
<dbReference type="Proteomes" id="UP001469553">
    <property type="component" value="Unassembled WGS sequence"/>
</dbReference>
<gene>
    <name evidence="2" type="ORF">AMECASPLE_032222</name>
</gene>
<comment type="caution">
    <text evidence="2">The sequence shown here is derived from an EMBL/GenBank/DDBJ whole genome shotgun (WGS) entry which is preliminary data.</text>
</comment>
<dbReference type="EMBL" id="JAHRIP010032354">
    <property type="protein sequence ID" value="MEQ2293332.1"/>
    <property type="molecule type" value="Genomic_DNA"/>
</dbReference>
<evidence type="ECO:0000313" key="2">
    <source>
        <dbReference type="EMBL" id="MEQ2293332.1"/>
    </source>
</evidence>
<reference evidence="2 3" key="1">
    <citation type="submission" date="2021-06" db="EMBL/GenBank/DDBJ databases">
        <authorList>
            <person name="Palmer J.M."/>
        </authorList>
    </citation>
    <scope>NUCLEOTIDE SEQUENCE [LARGE SCALE GENOMIC DNA]</scope>
    <source>
        <strain evidence="2 3">AS_MEX2019</strain>
        <tissue evidence="2">Muscle</tissue>
    </source>
</reference>
<sequence length="113" mass="12715">MTPSHSSHFLNLDPLTTLSSPLSQSPVSRQIPAGGPKSSPGQGLCVSAEDSTVFPGIYRPTGTIRRCWNPARKDQINIRFKQPNNTYNNTKRRERQSISYFTRFARRNGQSCF</sequence>
<name>A0ABV0YHY5_9TELE</name>
<proteinExistence type="predicted"/>
<organism evidence="2 3">
    <name type="scientific">Ameca splendens</name>
    <dbReference type="NCBI Taxonomy" id="208324"/>
    <lineage>
        <taxon>Eukaryota</taxon>
        <taxon>Metazoa</taxon>
        <taxon>Chordata</taxon>
        <taxon>Craniata</taxon>
        <taxon>Vertebrata</taxon>
        <taxon>Euteleostomi</taxon>
        <taxon>Actinopterygii</taxon>
        <taxon>Neopterygii</taxon>
        <taxon>Teleostei</taxon>
        <taxon>Neoteleostei</taxon>
        <taxon>Acanthomorphata</taxon>
        <taxon>Ovalentaria</taxon>
        <taxon>Atherinomorphae</taxon>
        <taxon>Cyprinodontiformes</taxon>
        <taxon>Goodeidae</taxon>
        <taxon>Ameca</taxon>
    </lineage>
</organism>
<evidence type="ECO:0000313" key="3">
    <source>
        <dbReference type="Proteomes" id="UP001469553"/>
    </source>
</evidence>
<protein>
    <submittedName>
        <fullName evidence="2">Uncharacterized protein</fullName>
    </submittedName>
</protein>
<keyword evidence="3" id="KW-1185">Reference proteome</keyword>
<feature type="compositionally biased region" description="Low complexity" evidence="1">
    <location>
        <begin position="10"/>
        <end position="28"/>
    </location>
</feature>